<dbReference type="PANTHER" id="PTHR24270">
    <property type="entry name" value="LOW-DENSITY LIPOPROTEIN RECEPTOR-RELATED"/>
    <property type="match status" value="1"/>
</dbReference>
<evidence type="ECO:0000256" key="14">
    <source>
        <dbReference type="PROSITE-ProRule" id="PRU00124"/>
    </source>
</evidence>
<dbReference type="OrthoDB" id="2019384at2759"/>
<feature type="disulfide bond" evidence="14">
    <location>
        <begin position="1574"/>
        <end position="1589"/>
    </location>
</feature>
<dbReference type="Gene3D" id="2.60.120.290">
    <property type="entry name" value="Spermadhesin, CUB domain"/>
    <property type="match status" value="2"/>
</dbReference>
<dbReference type="PROSITE" id="PS01209">
    <property type="entry name" value="LDLRA_1"/>
    <property type="match status" value="4"/>
</dbReference>
<keyword evidence="3" id="KW-0254">Endocytosis</keyword>
<organism evidence="18 19">
    <name type="scientific">Holothuria leucospilota</name>
    <name type="common">Black long sea cucumber</name>
    <name type="synonym">Mertensiothuria leucospilota</name>
    <dbReference type="NCBI Taxonomy" id="206669"/>
    <lineage>
        <taxon>Eukaryota</taxon>
        <taxon>Metazoa</taxon>
        <taxon>Echinodermata</taxon>
        <taxon>Eleutherozoa</taxon>
        <taxon>Echinozoa</taxon>
        <taxon>Holothuroidea</taxon>
        <taxon>Aspidochirotacea</taxon>
        <taxon>Aspidochirotida</taxon>
        <taxon>Holothuriidae</taxon>
        <taxon>Holothuria</taxon>
    </lineage>
</organism>
<evidence type="ECO:0000256" key="4">
    <source>
        <dbReference type="ARBA" id="ARBA00022692"/>
    </source>
</evidence>
<feature type="disulfide bond" evidence="14">
    <location>
        <begin position="1535"/>
        <end position="1550"/>
    </location>
</feature>
<feature type="domain" description="F5/8 type C" evidence="16">
    <location>
        <begin position="359"/>
        <end position="517"/>
    </location>
</feature>
<feature type="disulfide bond" evidence="14">
    <location>
        <begin position="1645"/>
        <end position="1657"/>
    </location>
</feature>
<dbReference type="InterPro" id="IPR018097">
    <property type="entry name" value="EGF_Ca-bd_CS"/>
</dbReference>
<evidence type="ECO:0000256" key="1">
    <source>
        <dbReference type="ARBA" id="ARBA00004167"/>
    </source>
</evidence>
<keyword evidence="10" id="KW-0168">Coated pit</keyword>
<feature type="domain" description="CUB" evidence="15">
    <location>
        <begin position="951"/>
        <end position="1064"/>
    </location>
</feature>
<evidence type="ECO:0000256" key="7">
    <source>
        <dbReference type="ARBA" id="ARBA00022989"/>
    </source>
</evidence>
<dbReference type="CDD" id="cd00041">
    <property type="entry name" value="CUB"/>
    <property type="match status" value="1"/>
</dbReference>
<dbReference type="SMART" id="SM00042">
    <property type="entry name" value="CUB"/>
    <property type="match status" value="2"/>
</dbReference>
<dbReference type="InterPro" id="IPR016187">
    <property type="entry name" value="CTDL_fold"/>
</dbReference>
<feature type="disulfide bond" evidence="14">
    <location>
        <begin position="1562"/>
        <end position="1580"/>
    </location>
</feature>
<dbReference type="SUPFAM" id="SSF57424">
    <property type="entry name" value="LDL receptor-like module"/>
    <property type="match status" value="4"/>
</dbReference>
<dbReference type="CDD" id="cd00054">
    <property type="entry name" value="EGF_CA"/>
    <property type="match status" value="1"/>
</dbReference>
<keyword evidence="8" id="KW-0472">Membrane</keyword>
<comment type="subcellular location">
    <subcellularLocation>
        <location evidence="12">Membrane</location>
        <location evidence="12">Coated pit</location>
    </subcellularLocation>
    <subcellularLocation>
        <location evidence="1">Membrane</location>
        <topology evidence="1">Single-pass membrane protein</topology>
    </subcellularLocation>
</comment>
<name>A0A9Q0YT84_HOLLE</name>
<keyword evidence="18" id="KW-0675">Receptor</keyword>
<feature type="disulfide bond" evidence="14">
    <location>
        <begin position="1487"/>
        <end position="1502"/>
    </location>
</feature>
<dbReference type="SMART" id="SM00231">
    <property type="entry name" value="FA58C"/>
    <property type="match status" value="1"/>
</dbReference>
<evidence type="ECO:0000256" key="5">
    <source>
        <dbReference type="ARBA" id="ARBA00022729"/>
    </source>
</evidence>
<evidence type="ECO:0000256" key="12">
    <source>
        <dbReference type="ARBA" id="ARBA00037878"/>
    </source>
</evidence>
<evidence type="ECO:0000256" key="11">
    <source>
        <dbReference type="ARBA" id="ARBA00023180"/>
    </source>
</evidence>
<keyword evidence="4" id="KW-0812">Transmembrane</keyword>
<dbReference type="InterPro" id="IPR001304">
    <property type="entry name" value="C-type_lectin-like"/>
</dbReference>
<accession>A0A9Q0YT84</accession>
<feature type="domain" description="C-type lectin" evidence="17">
    <location>
        <begin position="1212"/>
        <end position="1338"/>
    </location>
</feature>
<dbReference type="SUPFAM" id="SSF49854">
    <property type="entry name" value="Spermadhesin, CUB domain"/>
    <property type="match status" value="3"/>
</dbReference>
<dbReference type="Gene3D" id="3.10.100.10">
    <property type="entry name" value="Mannose-Binding Protein A, subunit A"/>
    <property type="match status" value="1"/>
</dbReference>
<dbReference type="InterPro" id="IPR001881">
    <property type="entry name" value="EGF-like_Ca-bd_dom"/>
</dbReference>
<dbReference type="Proteomes" id="UP001152320">
    <property type="component" value="Chromosome 16"/>
</dbReference>
<evidence type="ECO:0000259" key="15">
    <source>
        <dbReference type="PROSITE" id="PS01180"/>
    </source>
</evidence>
<feature type="disulfide bond" evidence="13">
    <location>
        <begin position="1081"/>
        <end position="1108"/>
    </location>
</feature>
<dbReference type="CDD" id="cd00112">
    <property type="entry name" value="LDLa"/>
    <property type="match status" value="4"/>
</dbReference>
<dbReference type="Pfam" id="PF00754">
    <property type="entry name" value="F5_F8_type_C"/>
    <property type="match status" value="1"/>
</dbReference>
<evidence type="ECO:0000256" key="2">
    <source>
        <dbReference type="ARBA" id="ARBA00009939"/>
    </source>
</evidence>
<feature type="disulfide bond" evidence="14">
    <location>
        <begin position="1555"/>
        <end position="1567"/>
    </location>
</feature>
<dbReference type="InterPro" id="IPR016186">
    <property type="entry name" value="C-type_lectin-like/link_sf"/>
</dbReference>
<feature type="disulfide bond" evidence="14">
    <location>
        <begin position="1475"/>
        <end position="1493"/>
    </location>
</feature>
<dbReference type="Pfam" id="PF00057">
    <property type="entry name" value="Ldl_recept_a"/>
    <property type="match status" value="4"/>
</dbReference>
<dbReference type="SMART" id="SM00179">
    <property type="entry name" value="EGF_CA"/>
    <property type="match status" value="1"/>
</dbReference>
<dbReference type="CDD" id="cd00037">
    <property type="entry name" value="CLECT"/>
    <property type="match status" value="2"/>
</dbReference>
<dbReference type="SUPFAM" id="SSF57196">
    <property type="entry name" value="EGF/Laminin"/>
    <property type="match status" value="1"/>
</dbReference>
<dbReference type="FunFam" id="4.10.400.10:FF:000034">
    <property type="entry name" value="Low-density lipoprotein receptor-related protein 2"/>
    <property type="match status" value="1"/>
</dbReference>
<comment type="caution">
    <text evidence="18">The sequence shown here is derived from an EMBL/GenBank/DDBJ whole genome shotgun (WGS) entry which is preliminary data.</text>
</comment>
<evidence type="ECO:0000256" key="10">
    <source>
        <dbReference type="ARBA" id="ARBA00023176"/>
    </source>
</evidence>
<dbReference type="SUPFAM" id="SSF56436">
    <property type="entry name" value="C-type lectin-like"/>
    <property type="match status" value="2"/>
</dbReference>
<evidence type="ECO:0000313" key="19">
    <source>
        <dbReference type="Proteomes" id="UP001152320"/>
    </source>
</evidence>
<dbReference type="InterPro" id="IPR013806">
    <property type="entry name" value="Kringle-like"/>
</dbReference>
<keyword evidence="5" id="KW-0732">Signal</keyword>
<evidence type="ECO:0000256" key="13">
    <source>
        <dbReference type="PROSITE-ProRule" id="PRU00059"/>
    </source>
</evidence>
<dbReference type="EMBL" id="JAIZAY010000016">
    <property type="protein sequence ID" value="KAJ8026624.1"/>
    <property type="molecule type" value="Genomic_DNA"/>
</dbReference>
<keyword evidence="9 14" id="KW-1015">Disulfide bond</keyword>
<keyword evidence="6" id="KW-0677">Repeat</keyword>
<feature type="disulfide bond" evidence="14">
    <location>
        <begin position="1703"/>
        <end position="1718"/>
    </location>
</feature>
<evidence type="ECO:0000256" key="3">
    <source>
        <dbReference type="ARBA" id="ARBA00022583"/>
    </source>
</evidence>
<dbReference type="InterPro" id="IPR000859">
    <property type="entry name" value="CUB_dom"/>
</dbReference>
<reference evidence="18" key="1">
    <citation type="submission" date="2021-10" db="EMBL/GenBank/DDBJ databases">
        <title>Tropical sea cucumber genome reveals ecological adaptation and Cuvierian tubules defense mechanism.</title>
        <authorList>
            <person name="Chen T."/>
        </authorList>
    </citation>
    <scope>NUCLEOTIDE SEQUENCE</scope>
    <source>
        <strain evidence="18">Nanhai2018</strain>
        <tissue evidence="18">Muscle</tissue>
    </source>
</reference>
<dbReference type="SUPFAM" id="SSF57440">
    <property type="entry name" value="Kringle-like"/>
    <property type="match status" value="1"/>
</dbReference>
<dbReference type="PROSITE" id="PS01180">
    <property type="entry name" value="CUB"/>
    <property type="match status" value="2"/>
</dbReference>
<keyword evidence="19" id="KW-1185">Reference proteome</keyword>
<dbReference type="PROSITE" id="PS50022">
    <property type="entry name" value="FA58C_3"/>
    <property type="match status" value="2"/>
</dbReference>
<dbReference type="GO" id="GO:0005509">
    <property type="term" value="F:calcium ion binding"/>
    <property type="evidence" value="ECO:0007669"/>
    <property type="project" value="InterPro"/>
</dbReference>
<protein>
    <submittedName>
        <fullName evidence="18">Sortilin-related receptor</fullName>
    </submittedName>
</protein>
<feature type="disulfide bond" evidence="14">
    <location>
        <begin position="1652"/>
        <end position="1670"/>
    </location>
</feature>
<dbReference type="SMART" id="SM00192">
    <property type="entry name" value="LDLa"/>
    <property type="match status" value="5"/>
</dbReference>
<dbReference type="InterPro" id="IPR002172">
    <property type="entry name" value="LDrepeatLR_classA_rpt"/>
</dbReference>
<dbReference type="SMART" id="SM00034">
    <property type="entry name" value="CLECT"/>
    <property type="match status" value="2"/>
</dbReference>
<evidence type="ECO:0000256" key="9">
    <source>
        <dbReference type="ARBA" id="ARBA00023157"/>
    </source>
</evidence>
<dbReference type="InterPro" id="IPR000421">
    <property type="entry name" value="FA58C"/>
</dbReference>
<evidence type="ECO:0000256" key="6">
    <source>
        <dbReference type="ARBA" id="ARBA00022737"/>
    </source>
</evidence>
<feature type="disulfide bond" evidence="14">
    <location>
        <begin position="1516"/>
        <end position="1528"/>
    </location>
</feature>
<dbReference type="PROSITE" id="PS01187">
    <property type="entry name" value="EGF_CA"/>
    <property type="match status" value="1"/>
</dbReference>
<feature type="disulfide bond" evidence="14">
    <location>
        <begin position="1468"/>
        <end position="1480"/>
    </location>
</feature>
<dbReference type="PROSITE" id="PS50041">
    <property type="entry name" value="C_TYPE_LECTIN_2"/>
    <property type="match status" value="1"/>
</dbReference>
<dbReference type="GO" id="GO:0005886">
    <property type="term" value="C:plasma membrane"/>
    <property type="evidence" value="ECO:0007669"/>
    <property type="project" value="TreeGrafter"/>
</dbReference>
<evidence type="ECO:0000259" key="16">
    <source>
        <dbReference type="PROSITE" id="PS50022"/>
    </source>
</evidence>
<dbReference type="InterPro" id="IPR023415">
    <property type="entry name" value="LDLR_class-A_CS"/>
</dbReference>
<keyword evidence="7" id="KW-1133">Transmembrane helix</keyword>
<evidence type="ECO:0000259" key="17">
    <source>
        <dbReference type="PROSITE" id="PS50041"/>
    </source>
</evidence>
<gene>
    <name evidence="18" type="ORF">HOLleu_31514</name>
</gene>
<dbReference type="InterPro" id="IPR036055">
    <property type="entry name" value="LDL_receptor-like_sf"/>
</dbReference>
<feature type="disulfide bond" evidence="13">
    <location>
        <begin position="1135"/>
        <end position="1152"/>
    </location>
</feature>
<dbReference type="PROSITE" id="PS50068">
    <property type="entry name" value="LDLRA_2"/>
    <property type="match status" value="5"/>
</dbReference>
<evidence type="ECO:0000313" key="18">
    <source>
        <dbReference type="EMBL" id="KAJ8026624.1"/>
    </source>
</evidence>
<dbReference type="SMART" id="SM00181">
    <property type="entry name" value="EGF"/>
    <property type="match status" value="2"/>
</dbReference>
<dbReference type="GO" id="GO:0006897">
    <property type="term" value="P:endocytosis"/>
    <property type="evidence" value="ECO:0007669"/>
    <property type="project" value="UniProtKB-KW"/>
</dbReference>
<dbReference type="Gene3D" id="2.10.25.10">
    <property type="entry name" value="Laminin"/>
    <property type="match status" value="1"/>
</dbReference>
<feature type="disulfide bond" evidence="14">
    <location>
        <begin position="1684"/>
        <end position="1696"/>
    </location>
</feature>
<dbReference type="InterPro" id="IPR000742">
    <property type="entry name" value="EGF"/>
</dbReference>
<sequence>MFDNVIQSQYDRYKISYHLFCNKYHISRFEVRAGCYYGNGTDYMDTGEFTINGYRCVDWEEVANEVFDSRMYPDIGTDDYLQEFRRYPRVTFDITSYRYLDIGNQNPDTLSEAVCAKFCIEEQSFTCRSYTMRSFLSKNVTRYVLQGNFESRCARLVEFDPRIYAESIRVLPLSSHGNPGMKFELLGCKDGCDFSTGLTDLQAHDASITASSALRSAHNPREARIQPLAIQSEVRLGWSPDVPSKDAEPWIQISYPELQVVKAVITQGCPLSDAYMESFILYYTDEQDADDEDDIYPFRDPSTGDAKVFTANSNPEALVRNDLPYEITAMFVRLIAITWGGSGHPCMKFEIIGCPYKICGSPLKVGTGDIGEVITITGRGKCTPESFVLNGPSTQGSYETSISTPRIVMSYLEIQLFDEYSITAIVTQGTLNNNGEWATKFSMEYARNVNDGFGFDYRPYDRTNGQTQVFEANKDSITPVINQLDRPISATKLKITYYNDMLMSITGPCIRLDLMGCKVSERGFPCGPGGLKSSGYCMGIVTSRDSDPCATVFHYSSGLAVLSNPSIVDDVNIQLRQILLEGFSHYLIGLQQSSNLSSESFVWQDGTPLLYPENFDSDLDIDFSSTPCVVIDVLDEFSWKALPCLSPELSAASLCQFDIDECLQETNDCSDGCINYPGGFLCSCPHGSYLDTHEQHNCESLCDVLQMDTISSMPNACLEFHPDASFKTAEEVCQQSRSRLLNADEFQVLLPEWRGKFTTHRVWIKREDPQDFHCYIAEVDVESNEVETVIVDCKTNNTFVCIMDDLPQTFNFNTSESGYNYFLTDNTLYLTWTGLPPWYDSMSSASLDIRVQDNQIVRIYFVNIILRLNDGGRCLDKLTLWENLISGGRNMQGEYCGNLFGFNLESVTNHVTLTLQIGELRRNLPRYLTLQLLYEGRDCSLQKCNVYCESSGLNITEPQGQLQTFNFPEFLPPYYSCVWTIQLPKGSFVKLTFQEVAIPCIQNSFIKVFSRQQSNSQLLDETTFSTLCEHPKAWTISETNKLIISYSTGLNQQSGGFDAIYETTDTPGCRLEPKEGMEDICSLTECTFPRAYVASPSYPLLVSEPLICLWKIKTSPKSFIYFQIIDINVQDGPACDINFVLIQEESRNVQLCGLVHHQLPVYISERNAIDVQISHLNVYFLAAYEERTFVSSTPVVLGSDSGYTCPDGWHLFDRRCFVIRSEDNFLRWTEALLSCLNETESSNLASIRNKAEMNFIHSLILNGNHNPTTFYIGLFRDPEMDDYRWTDGSPLSYTDWYSRRYDYLNMQPEGSRTEACTAIQMKSFRATDNWFEIPCAERTTDSFICSKPASHPACNIGYHLFGEICVKLVPLVHSVEVNDLCPSGGGTASLHFLMLNLQKFEYYLSYVWHTPEDAAYIGIIVIASNITNNVLCFEREQLGTFQVSHGSCSVEDIFILCGRDATDLFQNCSSSQFRCGLGECLNTAFVCDFVFDCQDRSDEVGCSTKMKDNEVAVEECLPNNFQCNDGTCIQISFACDFVNNCPDNSDETNCEYPTCESHEAECTNKQCIPSEKWCDLIPDCADGSDESFCDYLQANFTCDASLQILCKNGACADKMTVCLMDHDKYGIVKGCRDLTHLQYCDLFDCPDFFYKCPNSYCIPQHYRCDAKKDCPGGEDEVNCENYSCQGAYKCRGSRSCLAQRHVCDTIPQCPEEDDEFFCGMLFSFR</sequence>
<dbReference type="InterPro" id="IPR035914">
    <property type="entry name" value="Sperma_CUB_dom_sf"/>
</dbReference>
<dbReference type="PROSITE" id="PS01285">
    <property type="entry name" value="FA58C_1"/>
    <property type="match status" value="1"/>
</dbReference>
<proteinExistence type="inferred from homology"/>
<comment type="caution">
    <text evidence="14">Lacks conserved residue(s) required for the propagation of feature annotation.</text>
</comment>
<dbReference type="GO" id="GO:0005905">
    <property type="term" value="C:clathrin-coated pit"/>
    <property type="evidence" value="ECO:0007669"/>
    <property type="project" value="UniProtKB-KW"/>
</dbReference>
<dbReference type="Gene3D" id="4.10.400.10">
    <property type="entry name" value="Low-density Lipoprotein Receptor"/>
    <property type="match status" value="4"/>
</dbReference>
<dbReference type="Pfam" id="PF00431">
    <property type="entry name" value="CUB"/>
    <property type="match status" value="2"/>
</dbReference>
<keyword evidence="11" id="KW-0325">Glycoprotein</keyword>
<comment type="similarity">
    <text evidence="2">Belongs to the LDLR family.</text>
</comment>
<dbReference type="PRINTS" id="PR00261">
    <property type="entry name" value="LDLRECEPTOR"/>
</dbReference>
<dbReference type="PANTHER" id="PTHR24270:SF8">
    <property type="entry name" value="LD11117P-RELATED"/>
    <property type="match status" value="1"/>
</dbReference>
<feature type="disulfide bond" evidence="14">
    <location>
        <begin position="1523"/>
        <end position="1541"/>
    </location>
</feature>
<dbReference type="InterPro" id="IPR008979">
    <property type="entry name" value="Galactose-bd-like_sf"/>
</dbReference>
<feature type="domain" description="F5/8 type C" evidence="16">
    <location>
        <begin position="192"/>
        <end position="354"/>
    </location>
</feature>
<dbReference type="Gene3D" id="2.60.120.260">
    <property type="entry name" value="Galactose-binding domain-like"/>
    <property type="match status" value="3"/>
</dbReference>
<feature type="disulfide bond" evidence="14">
    <location>
        <begin position="1664"/>
        <end position="1679"/>
    </location>
</feature>
<evidence type="ECO:0000256" key="8">
    <source>
        <dbReference type="ARBA" id="ARBA00023136"/>
    </source>
</evidence>
<feature type="domain" description="CUB" evidence="15">
    <location>
        <begin position="1081"/>
        <end position="1196"/>
    </location>
</feature>
<dbReference type="SUPFAM" id="SSF49785">
    <property type="entry name" value="Galactose-binding domain-like"/>
    <property type="match status" value="3"/>
</dbReference>
<dbReference type="InterPro" id="IPR050685">
    <property type="entry name" value="LDLR"/>
</dbReference>